<dbReference type="RefSeq" id="WP_039289870.1">
    <property type="nucleotide sequence ID" value="NZ_JTDI01000008.1"/>
</dbReference>
<dbReference type="Pfam" id="PF06742">
    <property type="entry name" value="DUF1214"/>
    <property type="match status" value="1"/>
</dbReference>
<dbReference type="AlphaFoldDB" id="A0A0B1ZDS3"/>
<dbReference type="EMBL" id="JTDI01000008">
    <property type="protein sequence ID" value="KHK89189.1"/>
    <property type="molecule type" value="Genomic_DNA"/>
</dbReference>
<protein>
    <recommendedName>
        <fullName evidence="1">DUF1214 domain-containing protein</fullName>
    </recommendedName>
</protein>
<sequence length="406" mass="45941">MSEITQAPAYPASFEDSWSEYHAYVEDTRKRLVARPELQTPEMQAMANYAIASLVAGGFQFYLAPRPDCPIFYRDAVWAPLIPWGGPASDMVYRWGFLDGRHDYRITGKRGTVLFTDFHLFDGYFGAETMRDLGNFDLDDFALEADGSFEIIASPRPQPGNWMKLDPTCSNIAIQMRETWWDWANETGTQLHVERIDDEPRTMLWSPEEFRQRLHWAGRLVEQTILRALGYGKMVRKMAGGENIFSQVLGESGENRNFGASPRAGYACACWNLEPGQALVIESAVPQARYWSLQLTSPFWDTLDFNHHQTGLNGHQVRIDSDGKVRFVIAHTDPGIHNWLDPMGLPLGQCMYRWYDGTVSGGPQAKLVPVSEIDAHLPADTARVNGDERKAAIRARSRASLARWGF</sequence>
<feature type="domain" description="DUF1214" evidence="1">
    <location>
        <begin position="279"/>
        <end position="343"/>
    </location>
</feature>
<comment type="caution">
    <text evidence="2">The sequence shown here is derived from an EMBL/GenBank/DDBJ whole genome shotgun (WGS) entry which is preliminary data.</text>
</comment>
<dbReference type="OrthoDB" id="7053758at2"/>
<evidence type="ECO:0000259" key="1">
    <source>
        <dbReference type="Pfam" id="PF06742"/>
    </source>
</evidence>
<evidence type="ECO:0000313" key="3">
    <source>
        <dbReference type="Proteomes" id="UP000031057"/>
    </source>
</evidence>
<dbReference type="Proteomes" id="UP000031057">
    <property type="component" value="Unassembled WGS sequence"/>
</dbReference>
<keyword evidence="3" id="KW-1185">Reference proteome</keyword>
<dbReference type="STRING" id="1348853.LK12_21975"/>
<name>A0A0B1ZDS3_9SPHN</name>
<accession>A0A0B1ZDS3</accession>
<reference evidence="2 3" key="1">
    <citation type="submission" date="2014-10" db="EMBL/GenBank/DDBJ databases">
        <title>Genome sequence of Novosphingobium malaysiense MUSC 273(T).</title>
        <authorList>
            <person name="Lee L.-H."/>
        </authorList>
    </citation>
    <scope>NUCLEOTIDE SEQUENCE [LARGE SCALE GENOMIC DNA]</scope>
    <source>
        <strain evidence="2 3">MUSC 273</strain>
    </source>
</reference>
<organism evidence="2 3">
    <name type="scientific">Novosphingobium malaysiense</name>
    <dbReference type="NCBI Taxonomy" id="1348853"/>
    <lineage>
        <taxon>Bacteria</taxon>
        <taxon>Pseudomonadati</taxon>
        <taxon>Pseudomonadota</taxon>
        <taxon>Alphaproteobacteria</taxon>
        <taxon>Sphingomonadales</taxon>
        <taxon>Sphingomonadaceae</taxon>
        <taxon>Novosphingobium</taxon>
    </lineage>
</organism>
<evidence type="ECO:0000313" key="2">
    <source>
        <dbReference type="EMBL" id="KHK89189.1"/>
    </source>
</evidence>
<dbReference type="InterPro" id="IPR010621">
    <property type="entry name" value="DUF1214"/>
</dbReference>
<gene>
    <name evidence="2" type="ORF">LK12_21975</name>
</gene>
<proteinExistence type="predicted"/>